<dbReference type="InterPro" id="IPR016024">
    <property type="entry name" value="ARM-type_fold"/>
</dbReference>
<dbReference type="Proteomes" id="UP000243723">
    <property type="component" value="Unassembled WGS sequence"/>
</dbReference>
<protein>
    <recommendedName>
        <fullName evidence="7">Nucleolar complex protein 2</fullName>
    </recommendedName>
</protein>
<feature type="compositionally biased region" description="Basic and acidic residues" evidence="4">
    <location>
        <begin position="9"/>
        <end position="27"/>
    </location>
</feature>
<dbReference type="GO" id="GO:0030690">
    <property type="term" value="C:Noc1p-Noc2p complex"/>
    <property type="evidence" value="ECO:0007669"/>
    <property type="project" value="TreeGrafter"/>
</dbReference>
<keyword evidence="3" id="KW-0539">Nucleus</keyword>
<dbReference type="PANTHER" id="PTHR12687">
    <property type="entry name" value="NUCLEOLAR COMPLEX 2 AND RAD4-RELATED"/>
    <property type="match status" value="1"/>
</dbReference>
<feature type="region of interest" description="Disordered" evidence="4">
    <location>
        <begin position="167"/>
        <end position="192"/>
    </location>
</feature>
<feature type="compositionally biased region" description="Low complexity" evidence="4">
    <location>
        <begin position="107"/>
        <end position="119"/>
    </location>
</feature>
<name>A0A2P8A088_9PEZI</name>
<gene>
    <name evidence="5" type="ORF">B9Z65_7661</name>
</gene>
<feature type="compositionally biased region" description="Basic residues" evidence="4">
    <location>
        <begin position="28"/>
        <end position="41"/>
    </location>
</feature>
<dbReference type="GO" id="GO:0030691">
    <property type="term" value="C:Noc2p-Noc3p complex"/>
    <property type="evidence" value="ECO:0007669"/>
    <property type="project" value="TreeGrafter"/>
</dbReference>
<dbReference type="EMBL" id="NHZQ01000087">
    <property type="protein sequence ID" value="PSK53855.1"/>
    <property type="molecule type" value="Genomic_DNA"/>
</dbReference>
<comment type="caution">
    <text evidence="5">The sequence shown here is derived from an EMBL/GenBank/DDBJ whole genome shotgun (WGS) entry which is preliminary data.</text>
</comment>
<proteinExistence type="inferred from homology"/>
<evidence type="ECO:0000256" key="3">
    <source>
        <dbReference type="ARBA" id="ARBA00023242"/>
    </source>
</evidence>
<comment type="subcellular location">
    <subcellularLocation>
        <location evidence="1">Nucleus</location>
    </subcellularLocation>
</comment>
<organism evidence="5 6">
    <name type="scientific">Elsinoe australis</name>
    <dbReference type="NCBI Taxonomy" id="40998"/>
    <lineage>
        <taxon>Eukaryota</taxon>
        <taxon>Fungi</taxon>
        <taxon>Dikarya</taxon>
        <taxon>Ascomycota</taxon>
        <taxon>Pezizomycotina</taxon>
        <taxon>Dothideomycetes</taxon>
        <taxon>Dothideomycetidae</taxon>
        <taxon>Myriangiales</taxon>
        <taxon>Elsinoaceae</taxon>
        <taxon>Elsinoe</taxon>
    </lineage>
</organism>
<evidence type="ECO:0008006" key="7">
    <source>
        <dbReference type="Google" id="ProtNLM"/>
    </source>
</evidence>
<feature type="compositionally biased region" description="Basic and acidic residues" evidence="4">
    <location>
        <begin position="758"/>
        <end position="767"/>
    </location>
</feature>
<feature type="compositionally biased region" description="Basic and acidic residues" evidence="4">
    <location>
        <begin position="62"/>
        <end position="73"/>
    </location>
</feature>
<evidence type="ECO:0000256" key="1">
    <source>
        <dbReference type="ARBA" id="ARBA00004123"/>
    </source>
</evidence>
<dbReference type="GO" id="GO:0005654">
    <property type="term" value="C:nucleoplasm"/>
    <property type="evidence" value="ECO:0007669"/>
    <property type="project" value="TreeGrafter"/>
</dbReference>
<dbReference type="AlphaFoldDB" id="A0A2P8A088"/>
<feature type="compositionally biased region" description="Basic and acidic residues" evidence="4">
    <location>
        <begin position="698"/>
        <end position="712"/>
    </location>
</feature>
<accession>A0A2P8A088</accession>
<feature type="region of interest" description="Disordered" evidence="4">
    <location>
        <begin position="1"/>
        <end position="151"/>
    </location>
</feature>
<comment type="similarity">
    <text evidence="2">Belongs to the NOC2 family.</text>
</comment>
<feature type="compositionally biased region" description="Basic and acidic residues" evidence="4">
    <location>
        <begin position="138"/>
        <end position="149"/>
    </location>
</feature>
<reference evidence="5 6" key="1">
    <citation type="submission" date="2017-05" db="EMBL/GenBank/DDBJ databases">
        <title>Draft genome sequence of Elsinoe australis.</title>
        <authorList>
            <person name="Cheng Q."/>
        </authorList>
    </citation>
    <scope>NUCLEOTIDE SEQUENCE [LARGE SCALE GENOMIC DNA]</scope>
    <source>
        <strain evidence="5 6">NL1</strain>
    </source>
</reference>
<dbReference type="Pfam" id="PF03715">
    <property type="entry name" value="Noc2"/>
    <property type="match status" value="1"/>
</dbReference>
<evidence type="ECO:0000256" key="4">
    <source>
        <dbReference type="SAM" id="MobiDB-lite"/>
    </source>
</evidence>
<feature type="region of interest" description="Disordered" evidence="4">
    <location>
        <begin position="698"/>
        <end position="767"/>
    </location>
</feature>
<dbReference type="GO" id="GO:0005730">
    <property type="term" value="C:nucleolus"/>
    <property type="evidence" value="ECO:0007669"/>
    <property type="project" value="TreeGrafter"/>
</dbReference>
<sequence length="767" mass="86120">MAQTKKTKKFEQRHLKDTLKRRNEGAKIKQRYARNEKKKARKAEMNPEGAEEGEVNARSRKQMKDEKDAKDFENMNVDDFFQTGLDLDGAAPKPTKGKKRKRGDVNGDAAGQSDSASDSGSDDEQDLEGHKQQLSSLAEKDPDFYKYLEENDPDLLDLEKADFDDLELSADEDGESTTKRKKAKLDEEETADENEVTKAMIKKWEKSLVEQNSLRASREVVLAFRAAAHSAEDEDKSFKYSVSSPEAYHELLVLALNRIPDVLQHHLPVKESASGKLRLATESKKFGTLSPLVKSYLQTLVYLLGYLTDALTLRMTLAAVETLLPYTLSFKKLVRDLAKTVVGVWSTSSYADSSRLAAFLVLRKLIVIGDASIRESVLKAVYQGFVKGSRNTTVHTLAGINLMKNSAAELFGIDPSIGYTSGFGFIRQLAVHLRSTITNNSNESYKLVYNWQYVHSLDFWSRVLSAHCDSLTEAKKGQQSSLRPLIYPVVQVTLGALRLIPTPAYFPLRFHLTRSLLRISAATGTYIPLAATMHEVLQSAEMRKPPKGSSLKALDFSVNLRAPKSYLGTRIYQDGIGEQVQELLGEFFVLWTKSIAFPELALPVVILLKRWLKEVGPHSKHPNQNSKVSSMISLLVQKLDANCKWIEDRRAKVDFAPNNKSGVEGFLKDIEWTKTPLGAFVAGQRKVREERQKMLEEARKEEERVKKAEKNGDAAVKNSSKKKPSKEADTSEDEDELDDEDMESDEIEEDELEPDELDGGKVDEDSD</sequence>
<evidence type="ECO:0000313" key="5">
    <source>
        <dbReference type="EMBL" id="PSK53855.1"/>
    </source>
</evidence>
<dbReference type="SUPFAM" id="SSF48371">
    <property type="entry name" value="ARM repeat"/>
    <property type="match status" value="1"/>
</dbReference>
<dbReference type="PANTHER" id="PTHR12687:SF4">
    <property type="entry name" value="NUCLEOLAR COMPLEX PROTEIN 2 HOMOLOG"/>
    <property type="match status" value="1"/>
</dbReference>
<evidence type="ECO:0000256" key="2">
    <source>
        <dbReference type="ARBA" id="ARBA00005907"/>
    </source>
</evidence>
<feature type="compositionally biased region" description="Acidic residues" evidence="4">
    <location>
        <begin position="730"/>
        <end position="757"/>
    </location>
</feature>
<dbReference type="STRING" id="40998.A0A2P8A088"/>
<keyword evidence="6" id="KW-1185">Reference proteome</keyword>
<dbReference type="OrthoDB" id="10266662at2759"/>
<dbReference type="GO" id="GO:0042273">
    <property type="term" value="P:ribosomal large subunit biogenesis"/>
    <property type="evidence" value="ECO:0007669"/>
    <property type="project" value="TreeGrafter"/>
</dbReference>
<dbReference type="InterPro" id="IPR005343">
    <property type="entry name" value="Noc2"/>
</dbReference>
<evidence type="ECO:0000313" key="6">
    <source>
        <dbReference type="Proteomes" id="UP000243723"/>
    </source>
</evidence>